<protein>
    <submittedName>
        <fullName evidence="2">Uncharacterized protein</fullName>
    </submittedName>
</protein>
<dbReference type="AlphaFoldDB" id="A0A644ZMD8"/>
<comment type="caution">
    <text evidence="2">The sequence shown here is derived from an EMBL/GenBank/DDBJ whole genome shotgun (WGS) entry which is preliminary data.</text>
</comment>
<evidence type="ECO:0000256" key="1">
    <source>
        <dbReference type="SAM" id="Phobius"/>
    </source>
</evidence>
<organism evidence="2">
    <name type="scientific">bioreactor metagenome</name>
    <dbReference type="NCBI Taxonomy" id="1076179"/>
    <lineage>
        <taxon>unclassified sequences</taxon>
        <taxon>metagenomes</taxon>
        <taxon>ecological metagenomes</taxon>
    </lineage>
</organism>
<reference evidence="2" key="1">
    <citation type="submission" date="2019-08" db="EMBL/GenBank/DDBJ databases">
        <authorList>
            <person name="Kucharzyk K."/>
            <person name="Murdoch R.W."/>
            <person name="Higgins S."/>
            <person name="Loffler F."/>
        </authorList>
    </citation>
    <scope>NUCLEOTIDE SEQUENCE</scope>
</reference>
<dbReference type="EMBL" id="VSSQ01009203">
    <property type="protein sequence ID" value="MPM40981.1"/>
    <property type="molecule type" value="Genomic_DNA"/>
</dbReference>
<accession>A0A644ZMD8</accession>
<sequence length="59" mass="7159">MGYYNKNWIDDTPMEFPRWAFWLVHLVGPIVIFMLGMRFAIHRAPLSLMGYRLMRKLTR</sequence>
<keyword evidence="1" id="KW-0812">Transmembrane</keyword>
<gene>
    <name evidence="2" type="ORF">SDC9_87630</name>
</gene>
<proteinExistence type="predicted"/>
<evidence type="ECO:0000313" key="2">
    <source>
        <dbReference type="EMBL" id="MPM40981.1"/>
    </source>
</evidence>
<name>A0A644ZMD8_9ZZZZ</name>
<keyword evidence="1" id="KW-0472">Membrane</keyword>
<keyword evidence="1" id="KW-1133">Transmembrane helix</keyword>
<feature type="transmembrane region" description="Helical" evidence="1">
    <location>
        <begin position="20"/>
        <end position="41"/>
    </location>
</feature>